<evidence type="ECO:0000313" key="2">
    <source>
        <dbReference type="Proteomes" id="UP000024404"/>
    </source>
</evidence>
<protein>
    <submittedName>
        <fullName evidence="1">Uncharacterized protein</fullName>
    </submittedName>
</protein>
<sequence>MCLTNNRLGIIGIGIVAGRVSGWAGGDRVMGRVAGRARWPSWPLALPRLGRNSPLNCGNNRYISEHRRQAIWLAIHETRL</sequence>
<reference evidence="2" key="1">
    <citation type="submission" date="2013-10" db="EMBL/GenBank/DDBJ databases">
        <title>Genome sequencing of Onchocerca volvulus.</title>
        <authorList>
            <person name="Cotton J."/>
            <person name="Tsai J."/>
            <person name="Stanley E."/>
            <person name="Tracey A."/>
            <person name="Holroyd N."/>
            <person name="Lustigman S."/>
            <person name="Berriman M."/>
        </authorList>
    </citation>
    <scope>NUCLEOTIDE SEQUENCE</scope>
</reference>
<evidence type="ECO:0000313" key="1">
    <source>
        <dbReference type="EnsemblMetazoa" id="OVOC11265.1"/>
    </source>
</evidence>
<dbReference type="AlphaFoldDB" id="A0A8R1TKN2"/>
<accession>A0A8R1TKN2</accession>
<dbReference type="EMBL" id="CMVM020000350">
    <property type="status" value="NOT_ANNOTATED_CDS"/>
    <property type="molecule type" value="Genomic_DNA"/>
</dbReference>
<name>A0A8R1TKN2_ONCVO</name>
<dbReference type="EnsemblMetazoa" id="OVOC11265.1">
    <property type="protein sequence ID" value="OVOC11265.1"/>
    <property type="gene ID" value="WBGene00248074"/>
</dbReference>
<reference evidence="1" key="2">
    <citation type="submission" date="2022-06" db="UniProtKB">
        <authorList>
            <consortium name="EnsemblMetazoa"/>
        </authorList>
    </citation>
    <scope>IDENTIFICATION</scope>
</reference>
<organism evidence="1 2">
    <name type="scientific">Onchocerca volvulus</name>
    <dbReference type="NCBI Taxonomy" id="6282"/>
    <lineage>
        <taxon>Eukaryota</taxon>
        <taxon>Metazoa</taxon>
        <taxon>Ecdysozoa</taxon>
        <taxon>Nematoda</taxon>
        <taxon>Chromadorea</taxon>
        <taxon>Rhabditida</taxon>
        <taxon>Spirurina</taxon>
        <taxon>Spiruromorpha</taxon>
        <taxon>Filarioidea</taxon>
        <taxon>Onchocercidae</taxon>
        <taxon>Onchocerca</taxon>
    </lineage>
</organism>
<dbReference type="Proteomes" id="UP000024404">
    <property type="component" value="Unassembled WGS sequence"/>
</dbReference>
<keyword evidence="2" id="KW-1185">Reference proteome</keyword>
<proteinExistence type="predicted"/>